<dbReference type="GO" id="GO:0004140">
    <property type="term" value="F:dephospho-CoA kinase activity"/>
    <property type="evidence" value="ECO:0007669"/>
    <property type="project" value="UniProtKB-UniRule"/>
</dbReference>
<dbReference type="NCBIfam" id="NF002879">
    <property type="entry name" value="PRK03333.1"/>
    <property type="match status" value="1"/>
</dbReference>
<dbReference type="GO" id="GO:0015937">
    <property type="term" value="P:coenzyme A biosynthetic process"/>
    <property type="evidence" value="ECO:0007669"/>
    <property type="project" value="UniProtKB-UniRule"/>
</dbReference>
<keyword evidence="6" id="KW-1185">Reference proteome</keyword>
<feature type="binding site" evidence="3">
    <location>
        <begin position="10"/>
        <end position="15"/>
    </location>
    <ligand>
        <name>ATP</name>
        <dbReference type="ChEBI" id="CHEBI:30616"/>
    </ligand>
</feature>
<evidence type="ECO:0000256" key="2">
    <source>
        <dbReference type="ARBA" id="ARBA00022840"/>
    </source>
</evidence>
<evidence type="ECO:0000256" key="1">
    <source>
        <dbReference type="ARBA" id="ARBA00022741"/>
    </source>
</evidence>
<evidence type="ECO:0000256" key="3">
    <source>
        <dbReference type="HAMAP-Rule" id="MF_00376"/>
    </source>
</evidence>
<gene>
    <name evidence="3" type="primary">coaE</name>
    <name evidence="5" type="ORF">BKA15_006282</name>
</gene>
<dbReference type="PANTHER" id="PTHR10695">
    <property type="entry name" value="DEPHOSPHO-COA KINASE-RELATED"/>
    <property type="match status" value="1"/>
</dbReference>
<sequence length="198" mass="21369">MRIALTGGIASGKSAVSDLLCERGAVIIDSDLLAREVVAPGTPGLAAVVQRFGPQVLDGDQLDRAALGKIIFADPAARRDLEAITHPLVRQRAEELERAAPDDAVVIQVIPLLVEAGLADGFDLVIVVDADPAQQRERLRRRNGLDERQVEERLAAQASRAERLAVADLVIDNTGPAEALPGEVDRLWRRVQDIRDAK</sequence>
<dbReference type="GO" id="GO:0005524">
    <property type="term" value="F:ATP binding"/>
    <property type="evidence" value="ECO:0007669"/>
    <property type="project" value="UniProtKB-UniRule"/>
</dbReference>
<comment type="function">
    <text evidence="3">Catalyzes the phosphorylation of the 3'-hydroxyl group of dephosphocoenzyme A to form coenzyme A.</text>
</comment>
<comment type="catalytic activity">
    <reaction evidence="3">
        <text>3'-dephospho-CoA + ATP = ADP + CoA + H(+)</text>
        <dbReference type="Rhea" id="RHEA:18245"/>
        <dbReference type="ChEBI" id="CHEBI:15378"/>
        <dbReference type="ChEBI" id="CHEBI:30616"/>
        <dbReference type="ChEBI" id="CHEBI:57287"/>
        <dbReference type="ChEBI" id="CHEBI:57328"/>
        <dbReference type="ChEBI" id="CHEBI:456216"/>
        <dbReference type="EC" id="2.7.1.24"/>
    </reaction>
</comment>
<dbReference type="EC" id="2.7.1.24" evidence="3 4"/>
<accession>A0A7Y9LFK8</accession>
<comment type="subcellular location">
    <subcellularLocation>
        <location evidence="3">Cytoplasm</location>
    </subcellularLocation>
</comment>
<dbReference type="Gene3D" id="3.40.50.300">
    <property type="entry name" value="P-loop containing nucleotide triphosphate hydrolases"/>
    <property type="match status" value="1"/>
</dbReference>
<dbReference type="InterPro" id="IPR001977">
    <property type="entry name" value="Depp_CoAkinase"/>
</dbReference>
<evidence type="ECO:0000256" key="4">
    <source>
        <dbReference type="NCBIfam" id="TIGR00152"/>
    </source>
</evidence>
<dbReference type="PROSITE" id="PS51219">
    <property type="entry name" value="DPCK"/>
    <property type="match status" value="1"/>
</dbReference>
<dbReference type="RefSeq" id="WP_179757536.1">
    <property type="nucleotide sequence ID" value="NZ_JACCBU010000001.1"/>
</dbReference>
<evidence type="ECO:0000313" key="5">
    <source>
        <dbReference type="EMBL" id="NYE74953.1"/>
    </source>
</evidence>
<comment type="similarity">
    <text evidence="3">Belongs to the CoaE family.</text>
</comment>
<dbReference type="AlphaFoldDB" id="A0A7Y9LFK8"/>
<keyword evidence="3" id="KW-0963">Cytoplasm</keyword>
<keyword evidence="3" id="KW-0173">Coenzyme A biosynthesis</keyword>
<dbReference type="CDD" id="cd02022">
    <property type="entry name" value="DPCK"/>
    <property type="match status" value="1"/>
</dbReference>
<dbReference type="Pfam" id="PF01121">
    <property type="entry name" value="CoaE"/>
    <property type="match status" value="1"/>
</dbReference>
<dbReference type="GO" id="GO:0005737">
    <property type="term" value="C:cytoplasm"/>
    <property type="evidence" value="ECO:0007669"/>
    <property type="project" value="UniProtKB-SubCell"/>
</dbReference>
<protein>
    <recommendedName>
        <fullName evidence="3 4">Dephospho-CoA kinase</fullName>
        <ecNumber evidence="3 4">2.7.1.24</ecNumber>
    </recommendedName>
    <alternativeName>
        <fullName evidence="3">Dephosphocoenzyme A kinase</fullName>
    </alternativeName>
</protein>
<dbReference type="NCBIfam" id="TIGR00152">
    <property type="entry name" value="dephospho-CoA kinase"/>
    <property type="match status" value="1"/>
</dbReference>
<keyword evidence="3 5" id="KW-0808">Transferase</keyword>
<proteinExistence type="inferred from homology"/>
<keyword evidence="2 3" id="KW-0067">ATP-binding</keyword>
<dbReference type="HAMAP" id="MF_00376">
    <property type="entry name" value="Dephospho_CoA_kinase"/>
    <property type="match status" value="1"/>
</dbReference>
<name>A0A7Y9LFK8_9ACTN</name>
<dbReference type="SUPFAM" id="SSF52540">
    <property type="entry name" value="P-loop containing nucleoside triphosphate hydrolases"/>
    <property type="match status" value="1"/>
</dbReference>
<keyword evidence="1 3" id="KW-0547">Nucleotide-binding</keyword>
<dbReference type="PANTHER" id="PTHR10695:SF46">
    <property type="entry name" value="BIFUNCTIONAL COENZYME A SYNTHASE-RELATED"/>
    <property type="match status" value="1"/>
</dbReference>
<dbReference type="InterPro" id="IPR027417">
    <property type="entry name" value="P-loop_NTPase"/>
</dbReference>
<keyword evidence="3 5" id="KW-0418">Kinase</keyword>
<dbReference type="Proteomes" id="UP000569914">
    <property type="component" value="Unassembled WGS sequence"/>
</dbReference>
<organism evidence="5 6">
    <name type="scientific">Microlunatus parietis</name>
    <dbReference type="NCBI Taxonomy" id="682979"/>
    <lineage>
        <taxon>Bacteria</taxon>
        <taxon>Bacillati</taxon>
        <taxon>Actinomycetota</taxon>
        <taxon>Actinomycetes</taxon>
        <taxon>Propionibacteriales</taxon>
        <taxon>Propionibacteriaceae</taxon>
        <taxon>Microlunatus</taxon>
    </lineage>
</organism>
<dbReference type="EMBL" id="JACCBU010000001">
    <property type="protein sequence ID" value="NYE74953.1"/>
    <property type="molecule type" value="Genomic_DNA"/>
</dbReference>
<dbReference type="UniPathway" id="UPA00241">
    <property type="reaction ID" value="UER00356"/>
</dbReference>
<comment type="caution">
    <text evidence="5">The sequence shown here is derived from an EMBL/GenBank/DDBJ whole genome shotgun (WGS) entry which is preliminary data.</text>
</comment>
<reference evidence="5 6" key="1">
    <citation type="submission" date="2020-07" db="EMBL/GenBank/DDBJ databases">
        <title>Sequencing the genomes of 1000 actinobacteria strains.</title>
        <authorList>
            <person name="Klenk H.-P."/>
        </authorList>
    </citation>
    <scope>NUCLEOTIDE SEQUENCE [LARGE SCALE GENOMIC DNA]</scope>
    <source>
        <strain evidence="5 6">DSM 22083</strain>
    </source>
</reference>
<evidence type="ECO:0000313" key="6">
    <source>
        <dbReference type="Proteomes" id="UP000569914"/>
    </source>
</evidence>
<comment type="pathway">
    <text evidence="3">Cofactor biosynthesis; coenzyme A biosynthesis; CoA from (R)-pantothenate: step 5/5.</text>
</comment>